<keyword evidence="2" id="KW-1185">Reference proteome</keyword>
<accession>A0A9P4JM61</accession>
<evidence type="ECO:0000313" key="2">
    <source>
        <dbReference type="Proteomes" id="UP000799536"/>
    </source>
</evidence>
<dbReference type="Proteomes" id="UP000799536">
    <property type="component" value="Unassembled WGS sequence"/>
</dbReference>
<name>A0A9P4JM61_9PLEO</name>
<organism evidence="1 2">
    <name type="scientific">Delitschia confertaspora ATCC 74209</name>
    <dbReference type="NCBI Taxonomy" id="1513339"/>
    <lineage>
        <taxon>Eukaryota</taxon>
        <taxon>Fungi</taxon>
        <taxon>Dikarya</taxon>
        <taxon>Ascomycota</taxon>
        <taxon>Pezizomycotina</taxon>
        <taxon>Dothideomycetes</taxon>
        <taxon>Pleosporomycetidae</taxon>
        <taxon>Pleosporales</taxon>
        <taxon>Delitschiaceae</taxon>
        <taxon>Delitschia</taxon>
    </lineage>
</organism>
<gene>
    <name evidence="1" type="ORF">GQ43DRAFT_414419</name>
</gene>
<sequence length="308" mass="34499">MLPPIDPVTFEKNPGFGILYKDLCTKKLNLDGSSKLESKKARVHEEIRRNLHEKKVERAKEDLLLRTLSNLPSKAGDLPLELHQVIEIVTAQLSGAIPDQDRAILKGDVDFFLQHIEHICDALSDHLTVIASHICTIANPLLPPSIPSLSSTAASLLKNATQTSPASYSAEHIELSNLAYQVLNLHRQVAETVIYILESTMCGSIARANKARAELLGNRAKSIELQSRIHTLTHPPPRDFLVALKGFKGDLEKRERELRDREHLTRGSLAMYDRAGRKVLLDIARRKEFLVREIEGVWGEVRRLEGGE</sequence>
<comment type="caution">
    <text evidence="1">The sequence shown here is derived from an EMBL/GenBank/DDBJ whole genome shotgun (WGS) entry which is preliminary data.</text>
</comment>
<protein>
    <submittedName>
        <fullName evidence="1">Uncharacterized protein</fullName>
    </submittedName>
</protein>
<dbReference type="AlphaFoldDB" id="A0A9P4JM61"/>
<reference evidence="1" key="1">
    <citation type="journal article" date="2020" name="Stud. Mycol.">
        <title>101 Dothideomycetes genomes: a test case for predicting lifestyles and emergence of pathogens.</title>
        <authorList>
            <person name="Haridas S."/>
            <person name="Albert R."/>
            <person name="Binder M."/>
            <person name="Bloem J."/>
            <person name="Labutti K."/>
            <person name="Salamov A."/>
            <person name="Andreopoulos B."/>
            <person name="Baker S."/>
            <person name="Barry K."/>
            <person name="Bills G."/>
            <person name="Bluhm B."/>
            <person name="Cannon C."/>
            <person name="Castanera R."/>
            <person name="Culley D."/>
            <person name="Daum C."/>
            <person name="Ezra D."/>
            <person name="Gonzalez J."/>
            <person name="Henrissat B."/>
            <person name="Kuo A."/>
            <person name="Liang C."/>
            <person name="Lipzen A."/>
            <person name="Lutzoni F."/>
            <person name="Magnuson J."/>
            <person name="Mondo S."/>
            <person name="Nolan M."/>
            <person name="Ohm R."/>
            <person name="Pangilinan J."/>
            <person name="Park H.-J."/>
            <person name="Ramirez L."/>
            <person name="Alfaro M."/>
            <person name="Sun H."/>
            <person name="Tritt A."/>
            <person name="Yoshinaga Y."/>
            <person name="Zwiers L.-H."/>
            <person name="Turgeon B."/>
            <person name="Goodwin S."/>
            <person name="Spatafora J."/>
            <person name="Crous P."/>
            <person name="Grigoriev I."/>
        </authorList>
    </citation>
    <scope>NUCLEOTIDE SEQUENCE</scope>
    <source>
        <strain evidence="1">ATCC 74209</strain>
    </source>
</reference>
<dbReference type="EMBL" id="ML993950">
    <property type="protein sequence ID" value="KAF2202068.1"/>
    <property type="molecule type" value="Genomic_DNA"/>
</dbReference>
<dbReference type="OrthoDB" id="66964at2759"/>
<proteinExistence type="predicted"/>
<evidence type="ECO:0000313" key="1">
    <source>
        <dbReference type="EMBL" id="KAF2202068.1"/>
    </source>
</evidence>